<dbReference type="InterPro" id="IPR005902">
    <property type="entry name" value="HU_DNA-bd_put"/>
</dbReference>
<keyword evidence="1 3" id="KW-0238">DNA-binding</keyword>
<keyword evidence="4" id="KW-1185">Reference proteome</keyword>
<accession>A0ABV5GAF9</accession>
<organism evidence="3 4">
    <name type="scientific">Flavobacterium paronense</name>
    <dbReference type="NCBI Taxonomy" id="1392775"/>
    <lineage>
        <taxon>Bacteria</taxon>
        <taxon>Pseudomonadati</taxon>
        <taxon>Bacteroidota</taxon>
        <taxon>Flavobacteriia</taxon>
        <taxon>Flavobacteriales</taxon>
        <taxon>Flavobacteriaceae</taxon>
        <taxon>Flavobacterium</taxon>
    </lineage>
</organism>
<reference evidence="3 4" key="1">
    <citation type="submission" date="2024-09" db="EMBL/GenBank/DDBJ databases">
        <authorList>
            <person name="Sun Q."/>
            <person name="Mori K."/>
        </authorList>
    </citation>
    <scope>NUCLEOTIDE SEQUENCE [LARGE SCALE GENOMIC DNA]</scope>
    <source>
        <strain evidence="3 4">CECT 8460</strain>
    </source>
</reference>
<evidence type="ECO:0000259" key="2">
    <source>
        <dbReference type="Pfam" id="PF18291"/>
    </source>
</evidence>
<comment type="caution">
    <text evidence="3">The sequence shown here is derived from an EMBL/GenBank/DDBJ whole genome shotgun (WGS) entry which is preliminary data.</text>
</comment>
<dbReference type="NCBIfam" id="TIGR01201">
    <property type="entry name" value="HU_rel"/>
    <property type="match status" value="1"/>
</dbReference>
<evidence type="ECO:0000256" key="1">
    <source>
        <dbReference type="ARBA" id="ARBA00023125"/>
    </source>
</evidence>
<proteinExistence type="predicted"/>
<dbReference type="SUPFAM" id="SSF47729">
    <property type="entry name" value="IHF-like DNA-binding proteins"/>
    <property type="match status" value="1"/>
</dbReference>
<evidence type="ECO:0000313" key="3">
    <source>
        <dbReference type="EMBL" id="MFB9088105.1"/>
    </source>
</evidence>
<evidence type="ECO:0000313" key="4">
    <source>
        <dbReference type="Proteomes" id="UP001589576"/>
    </source>
</evidence>
<dbReference type="Pfam" id="PF18291">
    <property type="entry name" value="HU-HIG"/>
    <property type="match status" value="1"/>
</dbReference>
<name>A0ABV5GAF9_9FLAO</name>
<dbReference type="RefSeq" id="WP_290285549.1">
    <property type="nucleotide sequence ID" value="NZ_JAUFQN010000019.1"/>
</dbReference>
<dbReference type="InterPro" id="IPR041607">
    <property type="entry name" value="HU-HIG"/>
</dbReference>
<gene>
    <name evidence="3" type="ORF">ACFFUU_00665</name>
</gene>
<dbReference type="Proteomes" id="UP001589576">
    <property type="component" value="Unassembled WGS sequence"/>
</dbReference>
<dbReference type="EMBL" id="JBHMFB010000001">
    <property type="protein sequence ID" value="MFB9088105.1"/>
    <property type="molecule type" value="Genomic_DNA"/>
</dbReference>
<feature type="domain" description="HU" evidence="2">
    <location>
        <begin position="1"/>
        <end position="125"/>
    </location>
</feature>
<dbReference type="GO" id="GO:0003677">
    <property type="term" value="F:DNA binding"/>
    <property type="evidence" value="ECO:0007669"/>
    <property type="project" value="UniProtKB-KW"/>
</dbReference>
<sequence>MAIHFKMVPKKNMQTSPPEVKYYPCAVSQGKVDLEDLARKVAMQSTMSAADCYGVIVGLTTVIAEELTDGNIVAIDHLGTLKLTLQGTAADTQEELGKSSITKVKVIYKPSAKLMDRLREITFKRIR</sequence>
<dbReference type="InterPro" id="IPR010992">
    <property type="entry name" value="IHF-like_DNA-bd_dom_sf"/>
</dbReference>
<protein>
    <submittedName>
        <fullName evidence="3">HU family DNA-binding protein</fullName>
    </submittedName>
</protein>